<feature type="transmembrane region" description="Helical" evidence="1">
    <location>
        <begin position="6"/>
        <end position="24"/>
    </location>
</feature>
<evidence type="ECO:0000313" key="2">
    <source>
        <dbReference type="EMBL" id="PPE66788.1"/>
    </source>
</evidence>
<gene>
    <name evidence="2" type="ORF">C1704_07340</name>
</gene>
<reference evidence="2 3" key="1">
    <citation type="submission" date="2018-02" db="EMBL/GenBank/DDBJ databases">
        <title>Reclassifiation of [Polyangium] brachysporum DSM 7029 as Guopingzhaonella breviflexa gen. nov., sp. nov., a member of the family Comamonadaceae.</title>
        <authorList>
            <person name="Tang B."/>
        </authorList>
    </citation>
    <scope>NUCLEOTIDE SEQUENCE [LARGE SCALE GENOMIC DNA]</scope>
    <source>
        <strain evidence="2 3">BCRC 80649</strain>
    </source>
</reference>
<evidence type="ECO:0000256" key="1">
    <source>
        <dbReference type="SAM" id="Phobius"/>
    </source>
</evidence>
<keyword evidence="1" id="KW-0812">Transmembrane</keyword>
<feature type="transmembrane region" description="Helical" evidence="1">
    <location>
        <begin position="36"/>
        <end position="53"/>
    </location>
</feature>
<proteinExistence type="predicted"/>
<feature type="transmembrane region" description="Helical" evidence="1">
    <location>
        <begin position="115"/>
        <end position="136"/>
    </location>
</feature>
<sequence>MAWVLGVLTSPLWLGWLYLPWRQWRDHASGRWHPRPLARVTALALLLWVILLWRAPPELALQAVQATATSSAAWRALPATSFLILGPVWGMVWVCCPEALRDTLGDLTGSRPWPIAWLQAMGWGLMAMGAAVYGVMQLASI</sequence>
<dbReference type="Proteomes" id="UP000238605">
    <property type="component" value="Unassembled WGS sequence"/>
</dbReference>
<organism evidence="2 3">
    <name type="scientific">Caldimonas caldifontis</name>
    <dbReference type="NCBI Taxonomy" id="1452508"/>
    <lineage>
        <taxon>Bacteria</taxon>
        <taxon>Pseudomonadati</taxon>
        <taxon>Pseudomonadota</taxon>
        <taxon>Betaproteobacteria</taxon>
        <taxon>Burkholderiales</taxon>
        <taxon>Sphaerotilaceae</taxon>
        <taxon>Caldimonas</taxon>
    </lineage>
</organism>
<protein>
    <submittedName>
        <fullName evidence="2">Uncharacterized protein</fullName>
    </submittedName>
</protein>
<keyword evidence="3" id="KW-1185">Reference proteome</keyword>
<dbReference type="AlphaFoldDB" id="A0A2S5SVZ3"/>
<comment type="caution">
    <text evidence="2">The sequence shown here is derived from an EMBL/GenBank/DDBJ whole genome shotgun (WGS) entry which is preliminary data.</text>
</comment>
<name>A0A2S5SVZ3_9BURK</name>
<evidence type="ECO:0000313" key="3">
    <source>
        <dbReference type="Proteomes" id="UP000238605"/>
    </source>
</evidence>
<accession>A0A2S5SVZ3</accession>
<keyword evidence="1" id="KW-1133">Transmembrane helix</keyword>
<keyword evidence="1" id="KW-0472">Membrane</keyword>
<feature type="transmembrane region" description="Helical" evidence="1">
    <location>
        <begin position="73"/>
        <end position="94"/>
    </location>
</feature>
<dbReference type="EMBL" id="PSNX01000005">
    <property type="protein sequence ID" value="PPE66788.1"/>
    <property type="molecule type" value="Genomic_DNA"/>
</dbReference>